<sequence>MAGDYQPHLTKRLEAPTTGLHCASYLPHQPAAQLFDIPRGCHRGPQVPTYHAPGDAIEGATSHFISTASARSTGVNILRSRHRGPQDPFDYAPGGAIDGVTSCFISGASTRTITMCGCTLMGEKLGALGNEVNVK</sequence>
<reference evidence="1" key="1">
    <citation type="journal article" date="2022" name="bioRxiv">
        <title>Sequencing and chromosome-scale assembly of the giantPleurodeles waltlgenome.</title>
        <authorList>
            <person name="Brown T."/>
            <person name="Elewa A."/>
            <person name="Iarovenko S."/>
            <person name="Subramanian E."/>
            <person name="Araus A.J."/>
            <person name="Petzold A."/>
            <person name="Susuki M."/>
            <person name="Suzuki K.-i.T."/>
            <person name="Hayashi T."/>
            <person name="Toyoda A."/>
            <person name="Oliveira C."/>
            <person name="Osipova E."/>
            <person name="Leigh N.D."/>
            <person name="Simon A."/>
            <person name="Yun M.H."/>
        </authorList>
    </citation>
    <scope>NUCLEOTIDE SEQUENCE</scope>
    <source>
        <strain evidence="1">20211129_DDA</strain>
        <tissue evidence="1">Liver</tissue>
    </source>
</reference>
<organism evidence="1 2">
    <name type="scientific">Pleurodeles waltl</name>
    <name type="common">Iberian ribbed newt</name>
    <dbReference type="NCBI Taxonomy" id="8319"/>
    <lineage>
        <taxon>Eukaryota</taxon>
        <taxon>Metazoa</taxon>
        <taxon>Chordata</taxon>
        <taxon>Craniata</taxon>
        <taxon>Vertebrata</taxon>
        <taxon>Euteleostomi</taxon>
        <taxon>Amphibia</taxon>
        <taxon>Batrachia</taxon>
        <taxon>Caudata</taxon>
        <taxon>Salamandroidea</taxon>
        <taxon>Salamandridae</taxon>
        <taxon>Pleurodelinae</taxon>
        <taxon>Pleurodeles</taxon>
    </lineage>
</organism>
<dbReference type="EMBL" id="JANPWB010000015">
    <property type="protein sequence ID" value="KAJ1092541.1"/>
    <property type="molecule type" value="Genomic_DNA"/>
</dbReference>
<evidence type="ECO:0000313" key="2">
    <source>
        <dbReference type="Proteomes" id="UP001066276"/>
    </source>
</evidence>
<proteinExistence type="predicted"/>
<comment type="caution">
    <text evidence="1">The sequence shown here is derived from an EMBL/GenBank/DDBJ whole genome shotgun (WGS) entry which is preliminary data.</text>
</comment>
<name>A0AAV7LLT2_PLEWA</name>
<gene>
    <name evidence="1" type="ORF">NDU88_005651</name>
</gene>
<protein>
    <submittedName>
        <fullName evidence="1">Uncharacterized protein</fullName>
    </submittedName>
</protein>
<dbReference type="Proteomes" id="UP001066276">
    <property type="component" value="Chromosome 11"/>
</dbReference>
<accession>A0AAV7LLT2</accession>
<dbReference type="AlphaFoldDB" id="A0AAV7LLT2"/>
<evidence type="ECO:0000313" key="1">
    <source>
        <dbReference type="EMBL" id="KAJ1092541.1"/>
    </source>
</evidence>
<keyword evidence="2" id="KW-1185">Reference proteome</keyword>